<evidence type="ECO:0000313" key="8">
    <source>
        <dbReference type="EMBL" id="MBB4772633.1"/>
    </source>
</evidence>
<evidence type="ECO:0000259" key="5">
    <source>
        <dbReference type="PROSITE" id="PS51077"/>
    </source>
</evidence>
<keyword evidence="2 8" id="KW-0238">DNA-binding</keyword>
<dbReference type="GO" id="GO:0003677">
    <property type="term" value="F:DNA binding"/>
    <property type="evidence" value="ECO:0007669"/>
    <property type="project" value="UniProtKB-KW"/>
</dbReference>
<dbReference type="SMART" id="SM00346">
    <property type="entry name" value="HTH_ICLR"/>
    <property type="match status" value="1"/>
</dbReference>
<dbReference type="Gene3D" id="1.10.10.10">
    <property type="entry name" value="Winged helix-like DNA-binding domain superfamily/Winged helix DNA-binding domain"/>
    <property type="match status" value="1"/>
</dbReference>
<evidence type="ECO:0000256" key="1">
    <source>
        <dbReference type="ARBA" id="ARBA00023015"/>
    </source>
</evidence>
<feature type="domain" description="IclR-ED" evidence="6">
    <location>
        <begin position="89"/>
        <end position="271"/>
    </location>
</feature>
<comment type="caution">
    <text evidence="8">The sequence shown here is derived from an EMBL/GenBank/DDBJ whole genome shotgun (WGS) entry which is preliminary data.</text>
</comment>
<dbReference type="GO" id="GO:0003700">
    <property type="term" value="F:DNA-binding transcription factor activity"/>
    <property type="evidence" value="ECO:0007669"/>
    <property type="project" value="TreeGrafter"/>
</dbReference>
<feature type="compositionally biased region" description="Polar residues" evidence="4">
    <location>
        <begin position="1"/>
        <end position="12"/>
    </location>
</feature>
<dbReference type="PROSITE" id="PS51077">
    <property type="entry name" value="HTH_ICLR"/>
    <property type="match status" value="1"/>
</dbReference>
<sequence length="274" mass="29306">MSRNATSRTVSASPAEEGEGQSRSIAAVERAMDVLLLFGRSGRPDLGVTEIATELGLTKAAVHRILTALRSRDLITVDTVTRRYALGHAAIALGRAYLARMDLRALAAPELRRLAQQLGETATLSIRRGDTRLYVDQVVPPHELRVEVSLGIPYPLHAGSSSKAILAFLDEAEVGALLGRHGLEALTDRTIVDEERLRKELATVRKRGYASSQGERQEGTASIAAPVFDHDGRVIAALSVAGPLTRFRPRLAECAPPLMEAAARVSGKLGHGGG</sequence>
<dbReference type="InterPro" id="IPR029016">
    <property type="entry name" value="GAF-like_dom_sf"/>
</dbReference>
<dbReference type="InterPro" id="IPR050707">
    <property type="entry name" value="HTH_MetabolicPath_Reg"/>
</dbReference>
<dbReference type="Proteomes" id="UP001501427">
    <property type="component" value="Unassembled WGS sequence"/>
</dbReference>
<reference evidence="7 10" key="1">
    <citation type="journal article" date="2019" name="Int. J. Syst. Evol. Microbiol.">
        <title>The Global Catalogue of Microorganisms (GCM) 10K type strain sequencing project: providing services to taxonomists for standard genome sequencing and annotation.</title>
        <authorList>
            <consortium name="The Broad Institute Genomics Platform"/>
            <consortium name="The Broad Institute Genome Sequencing Center for Infectious Disease"/>
            <person name="Wu L."/>
            <person name="Ma J."/>
        </authorList>
    </citation>
    <scope>NUCLEOTIDE SEQUENCE [LARGE SCALE GENOMIC DNA]</scope>
    <source>
        <strain evidence="7 10">JCM 10667</strain>
    </source>
</reference>
<reference evidence="7" key="3">
    <citation type="submission" date="2023-12" db="EMBL/GenBank/DDBJ databases">
        <authorList>
            <person name="Sun Q."/>
            <person name="Inoue M."/>
        </authorList>
    </citation>
    <scope>NUCLEOTIDE SEQUENCE</scope>
    <source>
        <strain evidence="7">JCM 10667</strain>
    </source>
</reference>
<dbReference type="PANTHER" id="PTHR30136:SF35">
    <property type="entry name" value="HTH-TYPE TRANSCRIPTIONAL REGULATOR RV1719"/>
    <property type="match status" value="1"/>
</dbReference>
<dbReference type="InterPro" id="IPR036388">
    <property type="entry name" value="WH-like_DNA-bd_sf"/>
</dbReference>
<protein>
    <submittedName>
        <fullName evidence="7 8">IclR family transcriptional regulator</fullName>
    </submittedName>
</protein>
<dbReference type="Gene3D" id="3.30.450.40">
    <property type="match status" value="1"/>
</dbReference>
<accession>A0A7W7I904</accession>
<keyword evidence="1" id="KW-0805">Transcription regulation</keyword>
<name>A0A7W7I904_9ACTN</name>
<dbReference type="GO" id="GO:0045892">
    <property type="term" value="P:negative regulation of DNA-templated transcription"/>
    <property type="evidence" value="ECO:0007669"/>
    <property type="project" value="TreeGrafter"/>
</dbReference>
<dbReference type="SUPFAM" id="SSF55781">
    <property type="entry name" value="GAF domain-like"/>
    <property type="match status" value="1"/>
</dbReference>
<dbReference type="InterPro" id="IPR036390">
    <property type="entry name" value="WH_DNA-bd_sf"/>
</dbReference>
<reference evidence="8 9" key="2">
    <citation type="submission" date="2020-08" db="EMBL/GenBank/DDBJ databases">
        <title>Sequencing the genomes of 1000 actinobacteria strains.</title>
        <authorList>
            <person name="Klenk H.-P."/>
        </authorList>
    </citation>
    <scope>NUCLEOTIDE SEQUENCE [LARGE SCALE GENOMIC DNA]</scope>
    <source>
        <strain evidence="8 9">DSM 44772</strain>
    </source>
</reference>
<dbReference type="EMBL" id="JACHMV010000001">
    <property type="protein sequence ID" value="MBB4772633.1"/>
    <property type="molecule type" value="Genomic_DNA"/>
</dbReference>
<dbReference type="AlphaFoldDB" id="A0A7W7I904"/>
<keyword evidence="10" id="KW-1185">Reference proteome</keyword>
<evidence type="ECO:0000313" key="7">
    <source>
        <dbReference type="EMBL" id="GAA0595579.1"/>
    </source>
</evidence>
<dbReference type="PANTHER" id="PTHR30136">
    <property type="entry name" value="HELIX-TURN-HELIX TRANSCRIPTIONAL REGULATOR, ICLR FAMILY"/>
    <property type="match status" value="1"/>
</dbReference>
<gene>
    <name evidence="8" type="ORF">F4557_001051</name>
    <name evidence="7" type="ORF">GCM10009546_67120</name>
</gene>
<dbReference type="Pfam" id="PF01614">
    <property type="entry name" value="IclR_C"/>
    <property type="match status" value="1"/>
</dbReference>
<dbReference type="PROSITE" id="PS51078">
    <property type="entry name" value="ICLR_ED"/>
    <property type="match status" value="1"/>
</dbReference>
<proteinExistence type="predicted"/>
<feature type="region of interest" description="Disordered" evidence="4">
    <location>
        <begin position="1"/>
        <end position="23"/>
    </location>
</feature>
<dbReference type="RefSeq" id="WP_229808423.1">
    <property type="nucleotide sequence ID" value="NZ_BAAAHD010000082.1"/>
</dbReference>
<feature type="domain" description="HTH iclR-type" evidence="5">
    <location>
        <begin position="25"/>
        <end position="88"/>
    </location>
</feature>
<dbReference type="Pfam" id="PF09339">
    <property type="entry name" value="HTH_IclR"/>
    <property type="match status" value="1"/>
</dbReference>
<evidence type="ECO:0000259" key="6">
    <source>
        <dbReference type="PROSITE" id="PS51078"/>
    </source>
</evidence>
<dbReference type="InterPro" id="IPR005471">
    <property type="entry name" value="Tscrpt_reg_IclR_N"/>
</dbReference>
<keyword evidence="3" id="KW-0804">Transcription</keyword>
<organism evidence="8 9">
    <name type="scientific">Actinomadura livida</name>
    <dbReference type="NCBI Taxonomy" id="79909"/>
    <lineage>
        <taxon>Bacteria</taxon>
        <taxon>Bacillati</taxon>
        <taxon>Actinomycetota</taxon>
        <taxon>Actinomycetes</taxon>
        <taxon>Streptosporangiales</taxon>
        <taxon>Thermomonosporaceae</taxon>
        <taxon>Actinomadura</taxon>
    </lineage>
</organism>
<evidence type="ECO:0000256" key="3">
    <source>
        <dbReference type="ARBA" id="ARBA00023163"/>
    </source>
</evidence>
<evidence type="ECO:0000313" key="9">
    <source>
        <dbReference type="Proteomes" id="UP000549343"/>
    </source>
</evidence>
<evidence type="ECO:0000256" key="4">
    <source>
        <dbReference type="SAM" id="MobiDB-lite"/>
    </source>
</evidence>
<evidence type="ECO:0000313" key="10">
    <source>
        <dbReference type="Proteomes" id="UP001501427"/>
    </source>
</evidence>
<evidence type="ECO:0000256" key="2">
    <source>
        <dbReference type="ARBA" id="ARBA00023125"/>
    </source>
</evidence>
<dbReference type="SUPFAM" id="SSF46785">
    <property type="entry name" value="Winged helix' DNA-binding domain"/>
    <property type="match status" value="1"/>
</dbReference>
<dbReference type="InterPro" id="IPR014757">
    <property type="entry name" value="Tscrpt_reg_IclR_C"/>
</dbReference>
<dbReference type="Proteomes" id="UP000549343">
    <property type="component" value="Unassembled WGS sequence"/>
</dbReference>
<dbReference type="EMBL" id="BAAAHD010000082">
    <property type="protein sequence ID" value="GAA0595579.1"/>
    <property type="molecule type" value="Genomic_DNA"/>
</dbReference>